<dbReference type="GO" id="GO:0006265">
    <property type="term" value="P:DNA topological change"/>
    <property type="evidence" value="ECO:0007669"/>
    <property type="project" value="InterPro"/>
</dbReference>
<comment type="function">
    <text evidence="1">Introduces a single-strand break via transesterification at a target site in duplex DNA. Releases the supercoiling and torsional tension of DNA introduced during the DNA replication and transcription by transiently cleaving and rejoining one strand of the DNA duplex. The scissile phosphodiester is attacked by the catalytic tyrosine of the enzyme, resulting in the formation of a DNA-(5'-phosphotyrosyl)-enzyme intermediate and the expulsion of a 3'-OH DNA strand.</text>
</comment>
<evidence type="ECO:0000313" key="4">
    <source>
        <dbReference type="Proteomes" id="UP000288805"/>
    </source>
</evidence>
<keyword evidence="1" id="KW-0238">DNA-binding</keyword>
<protein>
    <recommendedName>
        <fullName evidence="1">DNA topoisomerase</fullName>
        <ecNumber evidence="1">5.6.2.1</ecNumber>
    </recommendedName>
</protein>
<gene>
    <name evidence="3" type="primary">VvCHDp000930_2</name>
    <name evidence="3" type="ORF">CK203_049061</name>
</gene>
<feature type="compositionally biased region" description="Basic residues" evidence="2">
    <location>
        <begin position="1"/>
        <end position="14"/>
    </location>
</feature>
<proteinExistence type="inferred from homology"/>
<comment type="similarity">
    <text evidence="1">Belongs to the type IA topoisomerase family.</text>
</comment>
<keyword evidence="1" id="KW-0799">Topoisomerase</keyword>
<evidence type="ECO:0000256" key="1">
    <source>
        <dbReference type="RuleBase" id="RU362092"/>
    </source>
</evidence>
<dbReference type="EMBL" id="QGNW01000245">
    <property type="protein sequence ID" value="RVW82041.1"/>
    <property type="molecule type" value="Genomic_DNA"/>
</dbReference>
<feature type="region of interest" description="Disordered" evidence="2">
    <location>
        <begin position="1"/>
        <end position="24"/>
    </location>
</feature>
<sequence length="272" mass="31216">MKKRPSQGTHRSRPWKGAAVGGRRRLKEDLWRLKCQKNEVGSPLCAPDDVVGVGKYRREKKKSSEKSPENIAGKMLMVMRVFDHDMADRKALGDGKGDRNETRSLDRFSELITPVDTLVDLNHQLGEASEDTIVDKGIMPKIGWQVHLPLTYATKHSLYYGGLVVDRRLTTRYCTFLGGNLRYLQINTFKPEKFWALHPYITHNGYELQLEWERNKLFDLDVAVMFQNLVMEDGIVEVTDISEKQESKSRPSGLNTVNLLKLIALSITWFHE</sequence>
<dbReference type="InterPro" id="IPR013825">
    <property type="entry name" value="Topo_IA_cen_sub2"/>
</dbReference>
<name>A0A438HC56_VITVI</name>
<dbReference type="SUPFAM" id="SSF56712">
    <property type="entry name" value="Prokaryotic type I DNA topoisomerase"/>
    <property type="match status" value="1"/>
</dbReference>
<comment type="catalytic activity">
    <reaction evidence="1">
        <text>ATP-independent breakage of single-stranded DNA, followed by passage and rejoining.</text>
        <dbReference type="EC" id="5.6.2.1"/>
    </reaction>
</comment>
<dbReference type="Proteomes" id="UP000288805">
    <property type="component" value="Unassembled WGS sequence"/>
</dbReference>
<evidence type="ECO:0000256" key="2">
    <source>
        <dbReference type="SAM" id="MobiDB-lite"/>
    </source>
</evidence>
<dbReference type="AlphaFoldDB" id="A0A438HC56"/>
<dbReference type="EC" id="5.6.2.1" evidence="1"/>
<dbReference type="PANTHER" id="PTHR11390">
    <property type="entry name" value="PROKARYOTIC DNA TOPOISOMERASE"/>
    <property type="match status" value="1"/>
</dbReference>
<keyword evidence="1 3" id="KW-0413">Isomerase</keyword>
<accession>A0A438HC56</accession>
<dbReference type="PANTHER" id="PTHR11390:SF20">
    <property type="entry name" value="DNA TOPOISOMERASE 3-BETA-1"/>
    <property type="match status" value="1"/>
</dbReference>
<comment type="caution">
    <text evidence="3">The sequence shown here is derived from an EMBL/GenBank/DDBJ whole genome shotgun (WGS) entry which is preliminary data.</text>
</comment>
<reference evidence="3 4" key="1">
    <citation type="journal article" date="2018" name="PLoS Genet.">
        <title>Population sequencing reveals clonal diversity and ancestral inbreeding in the grapevine cultivar Chardonnay.</title>
        <authorList>
            <person name="Roach M.J."/>
            <person name="Johnson D.L."/>
            <person name="Bohlmann J."/>
            <person name="van Vuuren H.J."/>
            <person name="Jones S.J."/>
            <person name="Pretorius I.S."/>
            <person name="Schmidt S.A."/>
            <person name="Borneman A.R."/>
        </authorList>
    </citation>
    <scope>NUCLEOTIDE SEQUENCE [LARGE SCALE GENOMIC DNA]</scope>
    <source>
        <strain evidence="4">cv. Chardonnay</strain>
        <tissue evidence="3">Leaf</tissue>
    </source>
</reference>
<dbReference type="InterPro" id="IPR000380">
    <property type="entry name" value="Topo_IA"/>
</dbReference>
<organism evidence="3 4">
    <name type="scientific">Vitis vinifera</name>
    <name type="common">Grape</name>
    <dbReference type="NCBI Taxonomy" id="29760"/>
    <lineage>
        <taxon>Eukaryota</taxon>
        <taxon>Viridiplantae</taxon>
        <taxon>Streptophyta</taxon>
        <taxon>Embryophyta</taxon>
        <taxon>Tracheophyta</taxon>
        <taxon>Spermatophyta</taxon>
        <taxon>Magnoliopsida</taxon>
        <taxon>eudicotyledons</taxon>
        <taxon>Gunneridae</taxon>
        <taxon>Pentapetalae</taxon>
        <taxon>rosids</taxon>
        <taxon>Vitales</taxon>
        <taxon>Vitaceae</taxon>
        <taxon>Viteae</taxon>
        <taxon>Vitis</taxon>
    </lineage>
</organism>
<dbReference type="GO" id="GO:0003677">
    <property type="term" value="F:DNA binding"/>
    <property type="evidence" value="ECO:0007669"/>
    <property type="project" value="UniProtKB-KW"/>
</dbReference>
<dbReference type="InterPro" id="IPR023405">
    <property type="entry name" value="Topo_IA_core_domain"/>
</dbReference>
<evidence type="ECO:0000313" key="3">
    <source>
        <dbReference type="EMBL" id="RVW82041.1"/>
    </source>
</evidence>
<dbReference type="Gene3D" id="2.70.20.10">
    <property type="entry name" value="Topoisomerase I, domain 3"/>
    <property type="match status" value="1"/>
</dbReference>
<dbReference type="GO" id="GO:0003917">
    <property type="term" value="F:DNA topoisomerase type I (single strand cut, ATP-independent) activity"/>
    <property type="evidence" value="ECO:0007669"/>
    <property type="project" value="UniProtKB-EC"/>
</dbReference>